<dbReference type="AlphaFoldDB" id="A0A1A0HD90"/>
<feature type="region of interest" description="Disordered" evidence="1">
    <location>
        <begin position="27"/>
        <end position="134"/>
    </location>
</feature>
<dbReference type="RefSeq" id="XP_018712394.1">
    <property type="nucleotide sequence ID" value="XM_018855733.1"/>
</dbReference>
<evidence type="ECO:0000256" key="1">
    <source>
        <dbReference type="SAM" id="MobiDB-lite"/>
    </source>
</evidence>
<keyword evidence="3" id="KW-1185">Reference proteome</keyword>
<sequence length="134" mass="15386">MHHIIYIAISPRDIELELPRAPNLFWDNHHRPNTLYNKKQTEKIPPSELQVNGGKRSICPAPDSPGSPGPAAPPHSPYSHQSWDRPRLRQITRHQKPITAHTPKPRSPARTEEPNQKQPNKKQNENEKTKSKQN</sequence>
<dbReference type="Proteomes" id="UP000092555">
    <property type="component" value="Unassembled WGS sequence"/>
</dbReference>
<evidence type="ECO:0000313" key="2">
    <source>
        <dbReference type="EMBL" id="OBA21898.1"/>
    </source>
</evidence>
<reference evidence="2 3" key="1">
    <citation type="submission" date="2016-05" db="EMBL/GenBank/DDBJ databases">
        <title>Comparative genomics of biotechnologically important yeasts.</title>
        <authorList>
            <consortium name="DOE Joint Genome Institute"/>
            <person name="Riley R."/>
            <person name="Haridas S."/>
            <person name="Wolfe K.H."/>
            <person name="Lopes M.R."/>
            <person name="Hittinger C.T."/>
            <person name="Goker M."/>
            <person name="Salamov A."/>
            <person name="Wisecaver J."/>
            <person name="Long T.M."/>
            <person name="Aerts A.L."/>
            <person name="Barry K."/>
            <person name="Choi C."/>
            <person name="Clum A."/>
            <person name="Coughlan A.Y."/>
            <person name="Deshpande S."/>
            <person name="Douglass A.P."/>
            <person name="Hanson S.J."/>
            <person name="Klenk H.-P."/>
            <person name="LaButti K."/>
            <person name="Lapidus A."/>
            <person name="Lindquist E."/>
            <person name="Lipzen A."/>
            <person name="Meier-kolthoff J.P."/>
            <person name="Ohm R.A."/>
            <person name="Otillar R.P."/>
            <person name="Pangilinan J."/>
            <person name="Peng Y."/>
            <person name="Rokas A."/>
            <person name="Rosa C.A."/>
            <person name="Scheuner C."/>
            <person name="Sibirny A.A."/>
            <person name="Slot J.C."/>
            <person name="Stielow J.B."/>
            <person name="Sun H."/>
            <person name="Kurtzman C.P."/>
            <person name="Blackwell M."/>
            <person name="Grigoriev I.V."/>
            <person name="Jeffries T.W."/>
        </authorList>
    </citation>
    <scope>NUCLEOTIDE SEQUENCE [LARGE SCALE GENOMIC DNA]</scope>
    <source>
        <strain evidence="2 3">NRRL YB-4993</strain>
    </source>
</reference>
<feature type="compositionally biased region" description="Pro residues" evidence="1">
    <location>
        <begin position="62"/>
        <end position="76"/>
    </location>
</feature>
<comment type="caution">
    <text evidence="2">The sequence shown here is derived from an EMBL/GenBank/DDBJ whole genome shotgun (WGS) entry which is preliminary data.</text>
</comment>
<proteinExistence type="predicted"/>
<accession>A0A1A0HD90</accession>
<organism evidence="2 3">
    <name type="scientific">Metschnikowia bicuspidata var. bicuspidata NRRL YB-4993</name>
    <dbReference type="NCBI Taxonomy" id="869754"/>
    <lineage>
        <taxon>Eukaryota</taxon>
        <taxon>Fungi</taxon>
        <taxon>Dikarya</taxon>
        <taxon>Ascomycota</taxon>
        <taxon>Saccharomycotina</taxon>
        <taxon>Pichiomycetes</taxon>
        <taxon>Metschnikowiaceae</taxon>
        <taxon>Metschnikowia</taxon>
    </lineage>
</organism>
<dbReference type="EMBL" id="LXTC01000002">
    <property type="protein sequence ID" value="OBA21898.1"/>
    <property type="molecule type" value="Genomic_DNA"/>
</dbReference>
<dbReference type="GeneID" id="30028709"/>
<feature type="compositionally biased region" description="Basic and acidic residues" evidence="1">
    <location>
        <begin position="122"/>
        <end position="134"/>
    </location>
</feature>
<protein>
    <submittedName>
        <fullName evidence="2">Uncharacterized protein</fullName>
    </submittedName>
</protein>
<evidence type="ECO:0000313" key="3">
    <source>
        <dbReference type="Proteomes" id="UP000092555"/>
    </source>
</evidence>
<name>A0A1A0HD90_9ASCO</name>
<gene>
    <name evidence="2" type="ORF">METBIDRAFT_30896</name>
</gene>